<organism evidence="3">
    <name type="scientific">Petromyces alliaceus</name>
    <name type="common">Aspergillus alliaceus</name>
    <dbReference type="NCBI Taxonomy" id="209559"/>
    <lineage>
        <taxon>Eukaryota</taxon>
        <taxon>Fungi</taxon>
        <taxon>Dikarya</taxon>
        <taxon>Ascomycota</taxon>
        <taxon>Pezizomycotina</taxon>
        <taxon>Eurotiomycetes</taxon>
        <taxon>Eurotiomycetidae</taxon>
        <taxon>Eurotiales</taxon>
        <taxon>Aspergillaceae</taxon>
        <taxon>Aspergillus</taxon>
        <taxon>Aspergillus subgen. Circumdati</taxon>
    </lineage>
</organism>
<dbReference type="SUPFAM" id="SSF52540">
    <property type="entry name" value="P-loop containing nucleoside triphosphate hydrolases"/>
    <property type="match status" value="1"/>
</dbReference>
<feature type="domain" description="Nephrocystin 3-like N-terminal" evidence="2">
    <location>
        <begin position="142"/>
        <end position="289"/>
    </location>
</feature>
<proteinExistence type="predicted"/>
<keyword evidence="1" id="KW-0677">Repeat</keyword>
<dbReference type="AlphaFoldDB" id="A0A5N7BV78"/>
<protein>
    <recommendedName>
        <fullName evidence="2">Nephrocystin 3-like N-terminal domain-containing protein</fullName>
    </recommendedName>
</protein>
<dbReference type="OrthoDB" id="443402at2759"/>
<accession>A0A5N7BV78</accession>
<dbReference type="PANTHER" id="PTHR10039">
    <property type="entry name" value="AMELOGENIN"/>
    <property type="match status" value="1"/>
</dbReference>
<sequence>MGLRQDSLNLGLDQNPKLDAIWSTLREIRSTADNLHDAISASQSSFVGPSRGERSSAAFRDVFNNSQSPLFSVDQVDTLSEGIAKLSCAEQELGHLASEQAVLKSLNFPSRPVRNKNIPLAHKKTFLWTITSPEGMKEDPDEQLRVWLRGGDGIFWVSGKAGSGKSTLMKFLADHNLTRSLLGEWAEQADLVIAAHYFWSIFRKCPGLIPHVCHHRWTQTKLIWEESTEWSTSELRGTLKALSERADLPTRHCFFIDGIDEFDGDHSELCEILSDLSQSPNIKLCLSSRPWNIFVDMFSSDPLRKICMEDLTRHDILRFTESHLTSHPVGISASFHR</sequence>
<dbReference type="EMBL" id="ML735333">
    <property type="protein sequence ID" value="KAE8385498.1"/>
    <property type="molecule type" value="Genomic_DNA"/>
</dbReference>
<evidence type="ECO:0000313" key="3">
    <source>
        <dbReference type="EMBL" id="KAE8385498.1"/>
    </source>
</evidence>
<evidence type="ECO:0000259" key="2">
    <source>
        <dbReference type="Pfam" id="PF24883"/>
    </source>
</evidence>
<evidence type="ECO:0000256" key="1">
    <source>
        <dbReference type="ARBA" id="ARBA00022737"/>
    </source>
</evidence>
<reference evidence="3" key="1">
    <citation type="submission" date="2019-04" db="EMBL/GenBank/DDBJ databases">
        <title>Friends and foes A comparative genomics studyof 23 Aspergillus species from section Flavi.</title>
        <authorList>
            <consortium name="DOE Joint Genome Institute"/>
            <person name="Kjaerbolling I."/>
            <person name="Vesth T."/>
            <person name="Frisvad J.C."/>
            <person name="Nybo J.L."/>
            <person name="Theobald S."/>
            <person name="Kildgaard S."/>
            <person name="Isbrandt T."/>
            <person name="Kuo A."/>
            <person name="Sato A."/>
            <person name="Lyhne E.K."/>
            <person name="Kogle M.E."/>
            <person name="Wiebenga A."/>
            <person name="Kun R.S."/>
            <person name="Lubbers R.J."/>
            <person name="Makela M.R."/>
            <person name="Barry K."/>
            <person name="Chovatia M."/>
            <person name="Clum A."/>
            <person name="Daum C."/>
            <person name="Haridas S."/>
            <person name="He G."/>
            <person name="LaButti K."/>
            <person name="Lipzen A."/>
            <person name="Mondo S."/>
            <person name="Riley R."/>
            <person name="Salamov A."/>
            <person name="Simmons B.A."/>
            <person name="Magnuson J.K."/>
            <person name="Henrissat B."/>
            <person name="Mortensen U.H."/>
            <person name="Larsen T.O."/>
            <person name="Devries R.P."/>
            <person name="Grigoriev I.V."/>
            <person name="Machida M."/>
            <person name="Baker S.E."/>
            <person name="Andersen M.R."/>
        </authorList>
    </citation>
    <scope>NUCLEOTIDE SEQUENCE [LARGE SCALE GENOMIC DNA]</scope>
    <source>
        <strain evidence="3">IBT 14317</strain>
    </source>
</reference>
<dbReference type="PANTHER" id="PTHR10039:SF5">
    <property type="entry name" value="NACHT DOMAIN-CONTAINING PROTEIN"/>
    <property type="match status" value="1"/>
</dbReference>
<dbReference type="InterPro" id="IPR027417">
    <property type="entry name" value="P-loop_NTPase"/>
</dbReference>
<dbReference type="Proteomes" id="UP000326877">
    <property type="component" value="Unassembled WGS sequence"/>
</dbReference>
<dbReference type="InterPro" id="IPR056884">
    <property type="entry name" value="NPHP3-like_N"/>
</dbReference>
<dbReference type="Pfam" id="PF24883">
    <property type="entry name" value="NPHP3_N"/>
    <property type="match status" value="1"/>
</dbReference>
<name>A0A5N7BV78_PETAA</name>
<gene>
    <name evidence="3" type="ORF">BDV23DRAFT_188172</name>
</gene>
<dbReference type="Gene3D" id="3.40.50.300">
    <property type="entry name" value="P-loop containing nucleotide triphosphate hydrolases"/>
    <property type="match status" value="1"/>
</dbReference>